<sequence length="325" mass="37193">MSLLIPSECDFLDAHSVPHLESAYQDNLQQASEKNPEQFRWKFETVPGFFKQADPETDDLVFRYIEENMGRKKPWAEIEAELANLNETAPENVCYKLVICARHGQGYHNYIVDKYGVDSWNEKWYNLGTDGEVVYGPDPMLTDLGIAQAKENHEAWKREVLENGAPIPSKFYVSPLQRLCWTCYYTWDGLRPADKHPIIVENMRETIGQNLCDKRSPKHVIDSRFGELGFVTEPGFAEEDPLFTPKRELEEELCMRINSVCQNLFEQEWDPATKSVNKSNAVKNSIISTTTHAGTIRLFIVVLGHRRFTLSTGGMVPIVVKATRC</sequence>
<dbReference type="SUPFAM" id="SSF53254">
    <property type="entry name" value="Phosphoglycerate mutase-like"/>
    <property type="match status" value="1"/>
</dbReference>
<dbReference type="InterPro" id="IPR050275">
    <property type="entry name" value="PGM_Phosphatase"/>
</dbReference>
<dbReference type="EMBL" id="CP034458">
    <property type="protein sequence ID" value="QBM88225.1"/>
    <property type="molecule type" value="Genomic_DNA"/>
</dbReference>
<accession>A0A4P6XNM0</accession>
<gene>
    <name evidence="1" type="primary">MPUL0C01900</name>
    <name evidence="1" type="ORF">METSCH_C01900</name>
</gene>
<dbReference type="AlphaFoldDB" id="A0A4P6XNM0"/>
<dbReference type="GO" id="GO:0005737">
    <property type="term" value="C:cytoplasm"/>
    <property type="evidence" value="ECO:0007669"/>
    <property type="project" value="TreeGrafter"/>
</dbReference>
<evidence type="ECO:0000313" key="2">
    <source>
        <dbReference type="Proteomes" id="UP000292447"/>
    </source>
</evidence>
<dbReference type="CDD" id="cd07067">
    <property type="entry name" value="HP_PGM_like"/>
    <property type="match status" value="1"/>
</dbReference>
<dbReference type="GO" id="GO:0016791">
    <property type="term" value="F:phosphatase activity"/>
    <property type="evidence" value="ECO:0007669"/>
    <property type="project" value="TreeGrafter"/>
</dbReference>
<organism evidence="1 2">
    <name type="scientific">Metschnikowia aff. pulcherrima</name>
    <dbReference type="NCBI Taxonomy" id="2163413"/>
    <lineage>
        <taxon>Eukaryota</taxon>
        <taxon>Fungi</taxon>
        <taxon>Dikarya</taxon>
        <taxon>Ascomycota</taxon>
        <taxon>Saccharomycotina</taxon>
        <taxon>Pichiomycetes</taxon>
        <taxon>Metschnikowiaceae</taxon>
        <taxon>Metschnikowia</taxon>
    </lineage>
</organism>
<proteinExistence type="predicted"/>
<dbReference type="PANTHER" id="PTHR48100">
    <property type="entry name" value="BROAD-SPECIFICITY PHOSPHATASE YOR283W-RELATED"/>
    <property type="match status" value="1"/>
</dbReference>
<dbReference type="Proteomes" id="UP000292447">
    <property type="component" value="Chromosome III"/>
</dbReference>
<protein>
    <submittedName>
        <fullName evidence="1">Broad specificity phosphatase PhoE</fullName>
    </submittedName>
</protein>
<dbReference type="PANTHER" id="PTHR48100:SF1">
    <property type="entry name" value="HISTIDINE PHOSPHATASE FAMILY PROTEIN-RELATED"/>
    <property type="match status" value="1"/>
</dbReference>
<reference evidence="2" key="1">
    <citation type="submission" date="2019-03" db="EMBL/GenBank/DDBJ databases">
        <title>Snf2 controls pulcherriminic acid biosynthesis and connects pigmentation and antifungal activity of the yeast Metschnikowia pulcherrima.</title>
        <authorList>
            <person name="Gore-Lloyd D."/>
            <person name="Sumann I."/>
            <person name="Brachmann A.O."/>
            <person name="Schneeberger K."/>
            <person name="Ortiz-Merino R.A."/>
            <person name="Moreno-Beltran M."/>
            <person name="Schlaefli M."/>
            <person name="Kirner P."/>
            <person name="Santos Kron A."/>
            <person name="Wolfe K.H."/>
            <person name="Piel J."/>
            <person name="Ahrens C.H."/>
            <person name="Henk D."/>
            <person name="Freimoser F.M."/>
        </authorList>
    </citation>
    <scope>NUCLEOTIDE SEQUENCE [LARGE SCALE GENOMIC DNA]</scope>
    <source>
        <strain evidence="2">APC 1.2</strain>
    </source>
</reference>
<dbReference type="InterPro" id="IPR013078">
    <property type="entry name" value="His_Pase_superF_clade-1"/>
</dbReference>
<name>A0A4P6XNM0_9ASCO</name>
<dbReference type="InterPro" id="IPR029033">
    <property type="entry name" value="His_PPase_superfam"/>
</dbReference>
<keyword evidence="2" id="KW-1185">Reference proteome</keyword>
<dbReference type="Gene3D" id="3.40.50.1240">
    <property type="entry name" value="Phosphoglycerate mutase-like"/>
    <property type="match status" value="1"/>
</dbReference>
<evidence type="ECO:0000313" key="1">
    <source>
        <dbReference type="EMBL" id="QBM88225.1"/>
    </source>
</evidence>